<organism evidence="2 3">
    <name type="scientific">Brassica cretica</name>
    <name type="common">Mustard</name>
    <dbReference type="NCBI Taxonomy" id="69181"/>
    <lineage>
        <taxon>Eukaryota</taxon>
        <taxon>Viridiplantae</taxon>
        <taxon>Streptophyta</taxon>
        <taxon>Embryophyta</taxon>
        <taxon>Tracheophyta</taxon>
        <taxon>Spermatophyta</taxon>
        <taxon>Magnoliopsida</taxon>
        <taxon>eudicotyledons</taxon>
        <taxon>Gunneridae</taxon>
        <taxon>Pentapetalae</taxon>
        <taxon>rosids</taxon>
        <taxon>malvids</taxon>
        <taxon>Brassicales</taxon>
        <taxon>Brassicaceae</taxon>
        <taxon>Brassiceae</taxon>
        <taxon>Brassica</taxon>
    </lineage>
</organism>
<keyword evidence="3" id="KW-1185">Reference proteome</keyword>
<feature type="region of interest" description="Disordered" evidence="1">
    <location>
        <begin position="67"/>
        <end position="88"/>
    </location>
</feature>
<gene>
    <name evidence="2" type="ORF">DY000_02021533</name>
</gene>
<dbReference type="EMBL" id="QGKV02000299">
    <property type="protein sequence ID" value="KAF3597353.1"/>
    <property type="molecule type" value="Genomic_DNA"/>
</dbReference>
<evidence type="ECO:0000313" key="2">
    <source>
        <dbReference type="EMBL" id="KAF3597353.1"/>
    </source>
</evidence>
<reference evidence="2 3" key="1">
    <citation type="journal article" date="2020" name="BMC Genomics">
        <title>Intraspecific diversification of the crop wild relative Brassica cretica Lam. using demographic model selection.</title>
        <authorList>
            <person name="Kioukis A."/>
            <person name="Michalopoulou V.A."/>
            <person name="Briers L."/>
            <person name="Pirintsos S."/>
            <person name="Studholme D.J."/>
            <person name="Pavlidis P."/>
            <person name="Sarris P.F."/>
        </authorList>
    </citation>
    <scope>NUCLEOTIDE SEQUENCE [LARGE SCALE GENOMIC DNA]</scope>
    <source>
        <strain evidence="3">cv. PFS-1207/04</strain>
    </source>
</reference>
<accession>A0ABQ7ELA4</accession>
<name>A0ABQ7ELA4_BRACR</name>
<feature type="compositionally biased region" description="Basic and acidic residues" evidence="1">
    <location>
        <begin position="71"/>
        <end position="88"/>
    </location>
</feature>
<sequence>MGEDFSQRLEDVEETIHARLRMQQDCIGNLQNMIHVNEIFELAFQCRRFEVNQHHVAEVMPVLLKSGQSASREEAAEEMKDCRPTVNP</sequence>
<evidence type="ECO:0008006" key="4">
    <source>
        <dbReference type="Google" id="ProtNLM"/>
    </source>
</evidence>
<evidence type="ECO:0000256" key="1">
    <source>
        <dbReference type="SAM" id="MobiDB-lite"/>
    </source>
</evidence>
<protein>
    <recommendedName>
        <fullName evidence="4">DOG1 domain-containing protein</fullName>
    </recommendedName>
</protein>
<dbReference type="Proteomes" id="UP000266723">
    <property type="component" value="Unassembled WGS sequence"/>
</dbReference>
<evidence type="ECO:0000313" key="3">
    <source>
        <dbReference type="Proteomes" id="UP000266723"/>
    </source>
</evidence>
<proteinExistence type="predicted"/>
<comment type="caution">
    <text evidence="2">The sequence shown here is derived from an EMBL/GenBank/DDBJ whole genome shotgun (WGS) entry which is preliminary data.</text>
</comment>